<feature type="signal peptide" evidence="14">
    <location>
        <begin position="1"/>
        <end position="18"/>
    </location>
</feature>
<sequence length="493" mass="55321">MGPIVLLLLAALLTAVLAIRRRAHFGLFRRLGLPGPAPSLLTGNLIQFTTMGFTKAFDDWSRRYGNTFGYFYGVQPVIVTTDKELLHKVIFKDAHNFYNRAFQFNLDTPHSTAGKQLHILREPAEIKAIRTQFTSTFTANKLKKAIDISEESVRTFLSVIKSSGAGGREFEITEPLKRLAMDSMGRTSFGLALPVQTVKETPIVIQQCETLAHQSLASTKEYIATCLPKSLTQPVLRVLYAARLMANTMDPLVKSVGAIIDARNESASKRSDIIDNLLHKDILGRPMTRPEAIANATVAYYAGFETTAITLALTTFRLGRHPEWQEKLRAEIKELWDDTELYDSLCRLKTLDMIICETLRLDPPAPAFVTREAAEDYQYGSLLIPKGTAVQAPVTLLQRDPTIYSNPDEFNPEHFRERVSGVHYMPFGEGPRNCVGMRFALVQVKLAIVRLVQNYRIQLGADCTDLRDLPLKDTGILRRPPTFHVKLDPIESM</sequence>
<comment type="similarity">
    <text evidence="4 13">Belongs to the cytochrome P450 family.</text>
</comment>
<dbReference type="EMBL" id="MN695336">
    <property type="protein sequence ID" value="QIQ51157.1"/>
    <property type="molecule type" value="mRNA"/>
</dbReference>
<dbReference type="GO" id="GO:0016705">
    <property type="term" value="F:oxidoreductase activity, acting on paired donors, with incorporation or reduction of molecular oxygen"/>
    <property type="evidence" value="ECO:0007669"/>
    <property type="project" value="InterPro"/>
</dbReference>
<dbReference type="PANTHER" id="PTHR24302">
    <property type="entry name" value="CYTOCHROME P450 FAMILY 3"/>
    <property type="match status" value="1"/>
</dbReference>
<keyword evidence="9 12" id="KW-0408">Iron</keyword>
<dbReference type="AlphaFoldDB" id="A0A6M3HA10"/>
<comment type="cofactor">
    <cofactor evidence="1 12">
        <name>heme</name>
        <dbReference type="ChEBI" id="CHEBI:30413"/>
    </cofactor>
</comment>
<protein>
    <submittedName>
        <fullName evidence="15">Cytochrome P450 CYP1</fullName>
    </submittedName>
</protein>
<comment type="function">
    <text evidence="11">Cytochromes P450 are a group of heme-thiolate monooxygenases. They oxidize a variety of structurally unrelated compounds, including steroids, fatty acids, and xenobiotics.</text>
</comment>
<dbReference type="PANTHER" id="PTHR24302:SF15">
    <property type="entry name" value="FATTY-ACID PEROXYGENASE"/>
    <property type="match status" value="1"/>
</dbReference>
<evidence type="ECO:0000256" key="12">
    <source>
        <dbReference type="PIRSR" id="PIRSR602401-1"/>
    </source>
</evidence>
<dbReference type="GO" id="GO:0005789">
    <property type="term" value="C:endoplasmic reticulum membrane"/>
    <property type="evidence" value="ECO:0007669"/>
    <property type="project" value="UniProtKB-SubCell"/>
</dbReference>
<dbReference type="Pfam" id="PF00067">
    <property type="entry name" value="p450"/>
    <property type="match status" value="1"/>
</dbReference>
<dbReference type="GO" id="GO:0008395">
    <property type="term" value="F:steroid hydroxylase activity"/>
    <property type="evidence" value="ECO:0007669"/>
    <property type="project" value="TreeGrafter"/>
</dbReference>
<dbReference type="PROSITE" id="PS00086">
    <property type="entry name" value="CYTOCHROME_P450"/>
    <property type="match status" value="1"/>
</dbReference>
<keyword evidence="7" id="KW-0492">Microsome</keyword>
<feature type="binding site" description="axial binding residue" evidence="12">
    <location>
        <position position="434"/>
    </location>
    <ligand>
        <name>heme</name>
        <dbReference type="ChEBI" id="CHEBI:30413"/>
    </ligand>
    <ligandPart>
        <name>Fe</name>
        <dbReference type="ChEBI" id="CHEBI:18248"/>
    </ligandPart>
</feature>
<evidence type="ECO:0000256" key="3">
    <source>
        <dbReference type="ARBA" id="ARBA00004406"/>
    </source>
</evidence>
<dbReference type="SUPFAM" id="SSF48264">
    <property type="entry name" value="Cytochrome P450"/>
    <property type="match status" value="1"/>
</dbReference>
<dbReference type="InterPro" id="IPR050705">
    <property type="entry name" value="Cytochrome_P450_3A"/>
</dbReference>
<dbReference type="Gene3D" id="1.10.630.10">
    <property type="entry name" value="Cytochrome P450"/>
    <property type="match status" value="1"/>
</dbReference>
<accession>A0A6M3HA10</accession>
<keyword evidence="6 12" id="KW-0479">Metal-binding</keyword>
<dbReference type="InterPro" id="IPR002401">
    <property type="entry name" value="Cyt_P450_E_grp-I"/>
</dbReference>
<feature type="chain" id="PRO_5026753195" evidence="14">
    <location>
        <begin position="19"/>
        <end position="493"/>
    </location>
</feature>
<dbReference type="InterPro" id="IPR036396">
    <property type="entry name" value="Cyt_P450_sf"/>
</dbReference>
<evidence type="ECO:0000256" key="9">
    <source>
        <dbReference type="ARBA" id="ARBA00023004"/>
    </source>
</evidence>
<proteinExistence type="evidence at transcript level"/>
<keyword evidence="8 13" id="KW-0560">Oxidoreductase</keyword>
<evidence type="ECO:0000256" key="13">
    <source>
        <dbReference type="RuleBase" id="RU000461"/>
    </source>
</evidence>
<evidence type="ECO:0000256" key="4">
    <source>
        <dbReference type="ARBA" id="ARBA00010617"/>
    </source>
</evidence>
<dbReference type="GO" id="GO:0020037">
    <property type="term" value="F:heme binding"/>
    <property type="evidence" value="ECO:0007669"/>
    <property type="project" value="InterPro"/>
</dbReference>
<dbReference type="InterPro" id="IPR017972">
    <property type="entry name" value="Cyt_P450_CS"/>
</dbReference>
<dbReference type="PRINTS" id="PR00463">
    <property type="entry name" value="EP450I"/>
</dbReference>
<keyword evidence="5 12" id="KW-0349">Heme</keyword>
<dbReference type="PRINTS" id="PR00385">
    <property type="entry name" value="P450"/>
</dbReference>
<keyword evidence="14" id="KW-0732">Signal</keyword>
<name>A0A6M3HA10_9ACAR</name>
<evidence type="ECO:0000256" key="5">
    <source>
        <dbReference type="ARBA" id="ARBA00022617"/>
    </source>
</evidence>
<keyword evidence="10 13" id="KW-0503">Monooxygenase</keyword>
<evidence type="ECO:0000313" key="15">
    <source>
        <dbReference type="EMBL" id="QIQ51157.1"/>
    </source>
</evidence>
<reference evidence="15" key="1">
    <citation type="submission" date="2019-11" db="EMBL/GenBank/DDBJ databases">
        <authorList>
            <person name="Wang C."/>
            <person name="Xu X."/>
            <person name="Huang Y."/>
            <person name="Yu H."/>
            <person name="Pan B."/>
        </authorList>
    </citation>
    <scope>NUCLEOTIDE SEQUENCE</scope>
</reference>
<dbReference type="FunFam" id="1.10.630.10:FF:000182">
    <property type="entry name" value="Cytochrome P450 3A4"/>
    <property type="match status" value="1"/>
</dbReference>
<evidence type="ECO:0000256" key="14">
    <source>
        <dbReference type="SAM" id="SignalP"/>
    </source>
</evidence>
<evidence type="ECO:0000256" key="7">
    <source>
        <dbReference type="ARBA" id="ARBA00022848"/>
    </source>
</evidence>
<keyword evidence="7" id="KW-0256">Endoplasmic reticulum</keyword>
<evidence type="ECO:0000256" key="8">
    <source>
        <dbReference type="ARBA" id="ARBA00023002"/>
    </source>
</evidence>
<dbReference type="InterPro" id="IPR001128">
    <property type="entry name" value="Cyt_P450"/>
</dbReference>
<evidence type="ECO:0000256" key="1">
    <source>
        <dbReference type="ARBA" id="ARBA00001971"/>
    </source>
</evidence>
<dbReference type="GO" id="GO:0005506">
    <property type="term" value="F:iron ion binding"/>
    <property type="evidence" value="ECO:0007669"/>
    <property type="project" value="InterPro"/>
</dbReference>
<organism evidence="15">
    <name type="scientific">Dermanyssus gallinae</name>
    <dbReference type="NCBI Taxonomy" id="34641"/>
    <lineage>
        <taxon>Eukaryota</taxon>
        <taxon>Metazoa</taxon>
        <taxon>Ecdysozoa</taxon>
        <taxon>Arthropoda</taxon>
        <taxon>Chelicerata</taxon>
        <taxon>Arachnida</taxon>
        <taxon>Acari</taxon>
        <taxon>Parasitiformes</taxon>
        <taxon>Mesostigmata</taxon>
        <taxon>Gamasina</taxon>
        <taxon>Dermanyssoidea</taxon>
        <taxon>Dermanyssidae</taxon>
        <taxon>Dermanyssus</taxon>
    </lineage>
</organism>
<evidence type="ECO:0000256" key="6">
    <source>
        <dbReference type="ARBA" id="ARBA00022723"/>
    </source>
</evidence>
<evidence type="ECO:0000256" key="10">
    <source>
        <dbReference type="ARBA" id="ARBA00023033"/>
    </source>
</evidence>
<comment type="subcellular location">
    <subcellularLocation>
        <location evidence="3">Endoplasmic reticulum membrane</location>
        <topology evidence="3">Peripheral membrane protein</topology>
    </subcellularLocation>
    <subcellularLocation>
        <location evidence="2">Microsome membrane</location>
        <topology evidence="2">Peripheral membrane protein</topology>
    </subcellularLocation>
</comment>
<evidence type="ECO:0000256" key="2">
    <source>
        <dbReference type="ARBA" id="ARBA00004174"/>
    </source>
</evidence>
<evidence type="ECO:0000256" key="11">
    <source>
        <dbReference type="ARBA" id="ARBA00043906"/>
    </source>
</evidence>